<protein>
    <submittedName>
        <fullName evidence="1">Uncharacterized protein</fullName>
    </submittedName>
</protein>
<proteinExistence type="predicted"/>
<name>A0A7J6V4N3_THATH</name>
<dbReference type="Proteomes" id="UP000554482">
    <property type="component" value="Unassembled WGS sequence"/>
</dbReference>
<keyword evidence="2" id="KW-1185">Reference proteome</keyword>
<organism evidence="1 2">
    <name type="scientific">Thalictrum thalictroides</name>
    <name type="common">Rue-anemone</name>
    <name type="synonym">Anemone thalictroides</name>
    <dbReference type="NCBI Taxonomy" id="46969"/>
    <lineage>
        <taxon>Eukaryota</taxon>
        <taxon>Viridiplantae</taxon>
        <taxon>Streptophyta</taxon>
        <taxon>Embryophyta</taxon>
        <taxon>Tracheophyta</taxon>
        <taxon>Spermatophyta</taxon>
        <taxon>Magnoliopsida</taxon>
        <taxon>Ranunculales</taxon>
        <taxon>Ranunculaceae</taxon>
        <taxon>Thalictroideae</taxon>
        <taxon>Thalictrum</taxon>
    </lineage>
</organism>
<evidence type="ECO:0000313" key="1">
    <source>
        <dbReference type="EMBL" id="KAF5179210.1"/>
    </source>
</evidence>
<accession>A0A7J6V4N3</accession>
<gene>
    <name evidence="1" type="ORF">FRX31_031202</name>
</gene>
<dbReference type="EMBL" id="JABWDY010039117">
    <property type="protein sequence ID" value="KAF5179210.1"/>
    <property type="molecule type" value="Genomic_DNA"/>
</dbReference>
<sequence length="176" mass="20583">MGMELRKGEEFVMEKSEMRGMVSVMWGGSQERLVYHMLVVYGRVYFLLYSWFLKEFAIRESERIELQHLIDEIGRMGLKEEDDEWEWAWEKNKDFTVKSFYNQLWISKQTDERQLSGSITGHTESGKHLRGGVTVATTEPYWARGMSLVFAALQHHLESVDDQKRGSVSGYNNDNS</sequence>
<evidence type="ECO:0000313" key="2">
    <source>
        <dbReference type="Proteomes" id="UP000554482"/>
    </source>
</evidence>
<comment type="caution">
    <text evidence="1">The sequence shown here is derived from an EMBL/GenBank/DDBJ whole genome shotgun (WGS) entry which is preliminary data.</text>
</comment>
<reference evidence="1 2" key="1">
    <citation type="submission" date="2020-06" db="EMBL/GenBank/DDBJ databases">
        <title>Transcriptomic and genomic resources for Thalictrum thalictroides and T. hernandezii: Facilitating candidate gene discovery in an emerging model plant lineage.</title>
        <authorList>
            <person name="Arias T."/>
            <person name="Riano-Pachon D.M."/>
            <person name="Di Stilio V.S."/>
        </authorList>
    </citation>
    <scope>NUCLEOTIDE SEQUENCE [LARGE SCALE GENOMIC DNA]</scope>
    <source>
        <strain evidence="2">cv. WT478/WT964</strain>
        <tissue evidence="1">Leaves</tissue>
    </source>
</reference>
<dbReference type="AlphaFoldDB" id="A0A7J6V4N3"/>